<dbReference type="Gene3D" id="2.30.42.10">
    <property type="match status" value="1"/>
</dbReference>
<keyword evidence="2 5" id="KW-0645">Protease</keyword>
<dbReference type="InterPro" id="IPR001478">
    <property type="entry name" value="PDZ"/>
</dbReference>
<evidence type="ECO:0000256" key="4">
    <source>
        <dbReference type="ARBA" id="ARBA00022825"/>
    </source>
</evidence>
<evidence type="ECO:0000256" key="2">
    <source>
        <dbReference type="ARBA" id="ARBA00022670"/>
    </source>
</evidence>
<reference evidence="7" key="1">
    <citation type="submission" date="2016-06" db="EMBL/GenBank/DDBJ databases">
        <authorList>
            <person name="Chen W."/>
            <person name="Hasegawa D.K."/>
        </authorList>
    </citation>
    <scope>NUCLEOTIDE SEQUENCE [LARGE SCALE GENOMIC DNA]</scope>
    <source>
        <strain evidence="7">MEAM1</strain>
    </source>
</reference>
<dbReference type="GO" id="GO:0007165">
    <property type="term" value="P:signal transduction"/>
    <property type="evidence" value="ECO:0007669"/>
    <property type="project" value="TreeGrafter"/>
</dbReference>
<accession>A0A249E057</accession>
<comment type="similarity">
    <text evidence="1 5">Belongs to the peptidase S41A family.</text>
</comment>
<dbReference type="GO" id="GO:0030288">
    <property type="term" value="C:outer membrane-bounded periplasmic space"/>
    <property type="evidence" value="ECO:0007669"/>
    <property type="project" value="TreeGrafter"/>
</dbReference>
<dbReference type="PANTHER" id="PTHR32060">
    <property type="entry name" value="TAIL-SPECIFIC PROTEASE"/>
    <property type="match status" value="1"/>
</dbReference>
<dbReference type="GO" id="GO:0004175">
    <property type="term" value="F:endopeptidase activity"/>
    <property type="evidence" value="ECO:0007669"/>
    <property type="project" value="TreeGrafter"/>
</dbReference>
<dbReference type="GO" id="GO:0008236">
    <property type="term" value="F:serine-type peptidase activity"/>
    <property type="evidence" value="ECO:0007669"/>
    <property type="project" value="UniProtKB-KW"/>
</dbReference>
<dbReference type="OrthoDB" id="9812068at2"/>
<name>A0A249E057_9ENTR</name>
<dbReference type="CDD" id="cd06782">
    <property type="entry name" value="cpPDZ_CPP-like"/>
    <property type="match status" value="1"/>
</dbReference>
<dbReference type="Pfam" id="PF17804">
    <property type="entry name" value="TSP_NTD"/>
    <property type="match status" value="1"/>
</dbReference>
<dbReference type="NCBIfam" id="NF008388">
    <property type="entry name" value="PRK11186.1"/>
    <property type="match status" value="1"/>
</dbReference>
<protein>
    <submittedName>
        <fullName evidence="6">C-terminal processing peptidase</fullName>
    </submittedName>
</protein>
<dbReference type="SUPFAM" id="SSF52096">
    <property type="entry name" value="ClpP/crotonase"/>
    <property type="match status" value="1"/>
</dbReference>
<dbReference type="CDD" id="cd07560">
    <property type="entry name" value="Peptidase_S41_CPP"/>
    <property type="match status" value="1"/>
</dbReference>
<dbReference type="SMART" id="SM00245">
    <property type="entry name" value="TSPc"/>
    <property type="match status" value="1"/>
</dbReference>
<dbReference type="Pfam" id="PF00595">
    <property type="entry name" value="PDZ"/>
    <property type="match status" value="1"/>
</dbReference>
<dbReference type="EMBL" id="CP016303">
    <property type="protein sequence ID" value="ASX26895.1"/>
    <property type="molecule type" value="Genomic_DNA"/>
</dbReference>
<evidence type="ECO:0000256" key="1">
    <source>
        <dbReference type="ARBA" id="ARBA00009179"/>
    </source>
</evidence>
<dbReference type="PROSITE" id="PS50106">
    <property type="entry name" value="PDZ"/>
    <property type="match status" value="1"/>
</dbReference>
<dbReference type="InterPro" id="IPR029045">
    <property type="entry name" value="ClpP/crotonase-like_dom_sf"/>
</dbReference>
<organism evidence="6 7">
    <name type="scientific">Candidatus Hamiltonella defensa</name>
    <name type="common">Bemisia tabaci</name>
    <dbReference type="NCBI Taxonomy" id="672795"/>
    <lineage>
        <taxon>Bacteria</taxon>
        <taxon>Pseudomonadati</taxon>
        <taxon>Pseudomonadota</taxon>
        <taxon>Gammaproteobacteria</taxon>
        <taxon>Enterobacterales</taxon>
        <taxon>Enterobacteriaceae</taxon>
        <taxon>aphid secondary symbionts</taxon>
        <taxon>Candidatus Williamhamiltonella</taxon>
    </lineage>
</organism>
<sequence>MNKLMKLRFTTGLFFLYLVFSSYAKSTVYNIESLPQLHQEVQHATVSQRVVSHLMYSHYRQFNLDQAFSNRIFDCYLNMLDPRHNILLTSDLDPFMEKKSFLANELKSGHLSMAYDLFNIVQKRRFERYQYALSLLEKPMMFTGNDSIEVDRSNTPWPSNEKELNHLWDLKVKFEQLNLKLAGKTDSEIKKTLIKRYHFALKNLIQTNSEDVFQIIMNAFARELDPHTSYLSPRNTDQFNIEISLSLEGIGAVLQTDGEYTTIRSMIPDGPAAKSKVLSVGDHIVGVGQMNQPIVDVVGWRLDNLVALIKGPKGTKVRLEILSGDKNKKPKTVTLTREFIKFKDRAVKMSVKSTGKGLNKEKIGILKIPGFYIGLTQDVKKQLQQVHNQHLSGIVIDLRGNGGGALTEAVALSGLFISGETIVQIKDNHDKIREQKKSDSKVYYKGPLVVLVDRHSASASEIFAAAMQDYGRALIVGERTFGKGTVQQHRSLNSFYDRVLHPEWPEMGSIQYTIQKFYRVNGGSTQIKGVIPDILMPTEIDPSETGESFEKNALPWDSIQAIKYTKQPDLESMKPILLKSHKKRIQDDPEFKNIEQDIARYHIWKTKKNTVSLNYIERMKENMDEDRIRLERLNQRFIKMGKKPLNSLKQLPKDYQPPDPYLDESVHIAIDLAHLKKGKKSFKTDSIYRETQAQHFY</sequence>
<dbReference type="InterPro" id="IPR004447">
    <property type="entry name" value="Peptidase_S41A"/>
</dbReference>
<proteinExistence type="inferred from homology"/>
<dbReference type="PANTHER" id="PTHR32060:SF22">
    <property type="entry name" value="CARBOXYL-TERMINAL-PROCESSING PEPTIDASE 3, CHLOROPLASTIC"/>
    <property type="match status" value="1"/>
</dbReference>
<dbReference type="GO" id="GO:0006508">
    <property type="term" value="P:proteolysis"/>
    <property type="evidence" value="ECO:0007669"/>
    <property type="project" value="UniProtKB-KW"/>
</dbReference>
<gene>
    <name evidence="6" type="ORF">BA171_07820</name>
</gene>
<dbReference type="InterPro" id="IPR005151">
    <property type="entry name" value="Tail-specific_protease"/>
</dbReference>
<dbReference type="InterPro" id="IPR020992">
    <property type="entry name" value="Tail_Prtase_C"/>
</dbReference>
<evidence type="ECO:0000313" key="7">
    <source>
        <dbReference type="Proteomes" id="UP000216438"/>
    </source>
</evidence>
<dbReference type="Gene3D" id="3.90.226.10">
    <property type="entry name" value="2-enoyl-CoA Hydratase, Chain A, domain 1"/>
    <property type="match status" value="1"/>
</dbReference>
<evidence type="ECO:0000256" key="3">
    <source>
        <dbReference type="ARBA" id="ARBA00022801"/>
    </source>
</evidence>
<keyword evidence="3 5" id="KW-0378">Hydrolase</keyword>
<dbReference type="AlphaFoldDB" id="A0A249E057"/>
<dbReference type="Pfam" id="PF11818">
    <property type="entry name" value="DUF3340"/>
    <property type="match status" value="1"/>
</dbReference>
<keyword evidence="4 5" id="KW-0720">Serine protease</keyword>
<evidence type="ECO:0000256" key="5">
    <source>
        <dbReference type="RuleBase" id="RU004404"/>
    </source>
</evidence>
<dbReference type="SUPFAM" id="SSF50156">
    <property type="entry name" value="PDZ domain-like"/>
    <property type="match status" value="1"/>
</dbReference>
<dbReference type="Pfam" id="PF03572">
    <property type="entry name" value="Peptidase_S41"/>
    <property type="match status" value="1"/>
</dbReference>
<evidence type="ECO:0000313" key="6">
    <source>
        <dbReference type="EMBL" id="ASX26895.1"/>
    </source>
</evidence>
<dbReference type="Proteomes" id="UP000216438">
    <property type="component" value="Chromosome"/>
</dbReference>
<dbReference type="InterPro" id="IPR040573">
    <property type="entry name" value="TSP_N"/>
</dbReference>
<dbReference type="InterPro" id="IPR036034">
    <property type="entry name" value="PDZ_sf"/>
</dbReference>
<dbReference type="NCBIfam" id="TIGR00225">
    <property type="entry name" value="prc"/>
    <property type="match status" value="1"/>
</dbReference>
<dbReference type="SMART" id="SM00228">
    <property type="entry name" value="PDZ"/>
    <property type="match status" value="1"/>
</dbReference>
<dbReference type="Gene3D" id="3.30.750.44">
    <property type="match status" value="1"/>
</dbReference>
<dbReference type="RefSeq" id="WP_016857761.1">
    <property type="nucleotide sequence ID" value="NZ_CP016303.1"/>
</dbReference>
<reference evidence="6 7" key="2">
    <citation type="submission" date="2017-09" db="EMBL/GenBank/DDBJ databases">
        <title>The genome of whitefly Bemisia tabaci, a global crop pest, provides novel insights into virus transmission, host adaptation and insecticide resistance.</title>
        <authorList>
            <person name="Kaur N."/>
            <person name="Kliot A."/>
            <person name="Pinheiro P.V."/>
            <person name="Luan J."/>
            <person name="Zheng Y."/>
            <person name="Liu W."/>
            <person name="Sun H."/>
            <person name="Yang X."/>
            <person name="Xu Y."/>
            <person name="Luo Y."/>
            <person name="Kruse A."/>
            <person name="Fisher T.W."/>
            <person name="Nelson D.R."/>
            <person name="Elimelech M."/>
            <person name="MacCoss M."/>
            <person name="Johnson R."/>
            <person name="Cohen E."/>
            <person name="Hunter W.B."/>
            <person name="Brown J.K."/>
            <person name="Jander G."/>
            <person name="Cilia M."/>
            <person name="Douglas A.E."/>
            <person name="Ghanim M."/>
            <person name="Simmons A.M."/>
            <person name="Wintermantel W.M."/>
            <person name="Ling K.-S."/>
            <person name="Fei Z."/>
        </authorList>
    </citation>
    <scope>NUCLEOTIDE SEQUENCE [LARGE SCALE GENOMIC DNA]</scope>
    <source>
        <strain evidence="6 7">MEAM1</strain>
    </source>
</reference>